<dbReference type="SUPFAM" id="SSF52540">
    <property type="entry name" value="P-loop containing nucleoside triphosphate hydrolases"/>
    <property type="match status" value="1"/>
</dbReference>
<comment type="similarity">
    <text evidence="1">Belongs to the TRAFAC class TrmE-Era-EngA-EngB-Septin-like GTPase superfamily. AIG1/Toc34/Toc159-like paraseptin GTPase family. IAN subfamily.</text>
</comment>
<accession>A0A6J7ZWP3</accession>
<evidence type="ECO:0000259" key="5">
    <source>
        <dbReference type="PROSITE" id="PS51720"/>
    </source>
</evidence>
<evidence type="ECO:0000256" key="2">
    <source>
        <dbReference type="ARBA" id="ARBA00022741"/>
    </source>
</evidence>
<sequence length="458" mass="51490">MSVPTDDTPPVTCLDNIILQEHEVKDILQITNVNKASGPDGISPRLLKIASDILAKPLCYIFNLSLTKMFYPIAWKLANVIPVFEKDERNYVDTFSNLFKICASTFIVFSIIMALGNITAVTFYTCGDQIHQEEGLNKSSNSGMESETGKTFDSGESTNDMSSVKTEYETDEKKVQEGSIELRYNETAKETGSINKHDMPQKSEKSLPYLTLQEDTHSFVYHGATGDKFTSKKQVEFDAKPDNVRTNARQFLDEQTRIVLVGKIGVGKSSTANTLLGRSCFRTSCVPTLVTEKCMKATGTVLQKSVLLIDTPGICGINEKKQETELEIKRCIQLAAPGPHIVLFIIEYGRIRQDDLDSISTFLNYFGEKLKQFLIIVFTHADKMKEDQTIEQWLGHISELDSFVNECGRRICVINNEANARDKEQYVLCVMNAIDALKFKNGLLHYTDDAIRQNKHNI</sequence>
<evidence type="ECO:0000256" key="3">
    <source>
        <dbReference type="ARBA" id="ARBA00023134"/>
    </source>
</evidence>
<feature type="domain" description="AIG1-type G" evidence="5">
    <location>
        <begin position="253"/>
        <end position="455"/>
    </location>
</feature>
<evidence type="ECO:0000256" key="4">
    <source>
        <dbReference type="SAM" id="MobiDB-lite"/>
    </source>
</evidence>
<dbReference type="InterPro" id="IPR045058">
    <property type="entry name" value="GIMA/IAN/Toc"/>
</dbReference>
<protein>
    <recommendedName>
        <fullName evidence="5">AIG1-type G domain-containing protein</fullName>
    </recommendedName>
</protein>
<dbReference type="EMBL" id="CACVKT020000171">
    <property type="protein sequence ID" value="CAC5356720.1"/>
    <property type="molecule type" value="Genomic_DNA"/>
</dbReference>
<gene>
    <name evidence="6" type="ORF">MCOR_731</name>
</gene>
<dbReference type="InterPro" id="IPR027417">
    <property type="entry name" value="P-loop_NTPase"/>
</dbReference>
<keyword evidence="3" id="KW-0342">GTP-binding</keyword>
<evidence type="ECO:0000256" key="1">
    <source>
        <dbReference type="ARBA" id="ARBA00008535"/>
    </source>
</evidence>
<dbReference type="OrthoDB" id="5985928at2759"/>
<evidence type="ECO:0000313" key="6">
    <source>
        <dbReference type="EMBL" id="CAC5356720.1"/>
    </source>
</evidence>
<feature type="compositionally biased region" description="Polar residues" evidence="4">
    <location>
        <begin position="137"/>
        <end position="165"/>
    </location>
</feature>
<dbReference type="PANTHER" id="PTHR10903">
    <property type="entry name" value="GTPASE, IMAP FAMILY MEMBER-RELATED"/>
    <property type="match status" value="1"/>
</dbReference>
<dbReference type="FunFam" id="3.40.50.300:FF:000366">
    <property type="entry name" value="GTPase, IMAP family member 2"/>
    <property type="match status" value="1"/>
</dbReference>
<reference evidence="6 7" key="1">
    <citation type="submission" date="2020-06" db="EMBL/GenBank/DDBJ databases">
        <authorList>
            <person name="Li R."/>
            <person name="Bekaert M."/>
        </authorList>
    </citation>
    <scope>NUCLEOTIDE SEQUENCE [LARGE SCALE GENOMIC DNA]</scope>
    <source>
        <strain evidence="7">wild</strain>
    </source>
</reference>
<dbReference type="AlphaFoldDB" id="A0A6J7ZWP3"/>
<dbReference type="PROSITE" id="PS51720">
    <property type="entry name" value="G_AIG1"/>
    <property type="match status" value="1"/>
</dbReference>
<organism evidence="6 7">
    <name type="scientific">Mytilus coruscus</name>
    <name type="common">Sea mussel</name>
    <dbReference type="NCBI Taxonomy" id="42192"/>
    <lineage>
        <taxon>Eukaryota</taxon>
        <taxon>Metazoa</taxon>
        <taxon>Spiralia</taxon>
        <taxon>Lophotrochozoa</taxon>
        <taxon>Mollusca</taxon>
        <taxon>Bivalvia</taxon>
        <taxon>Autobranchia</taxon>
        <taxon>Pteriomorphia</taxon>
        <taxon>Mytilida</taxon>
        <taxon>Mytiloidea</taxon>
        <taxon>Mytilidae</taxon>
        <taxon>Mytilinae</taxon>
        <taxon>Mytilus</taxon>
    </lineage>
</organism>
<keyword evidence="2" id="KW-0547">Nucleotide-binding</keyword>
<evidence type="ECO:0000313" key="7">
    <source>
        <dbReference type="Proteomes" id="UP000507470"/>
    </source>
</evidence>
<dbReference type="InterPro" id="IPR006703">
    <property type="entry name" value="G_AIG1"/>
</dbReference>
<proteinExistence type="inferred from homology"/>
<keyword evidence="7" id="KW-1185">Reference proteome</keyword>
<dbReference type="Proteomes" id="UP000507470">
    <property type="component" value="Unassembled WGS sequence"/>
</dbReference>
<feature type="region of interest" description="Disordered" evidence="4">
    <location>
        <begin position="134"/>
        <end position="172"/>
    </location>
</feature>
<dbReference type="GO" id="GO:0005525">
    <property type="term" value="F:GTP binding"/>
    <property type="evidence" value="ECO:0007669"/>
    <property type="project" value="UniProtKB-KW"/>
</dbReference>
<dbReference type="PANTHER" id="PTHR10903:SF170">
    <property type="entry name" value="GTPASE IMAP FAMILY MEMBER 7"/>
    <property type="match status" value="1"/>
</dbReference>
<dbReference type="Pfam" id="PF04548">
    <property type="entry name" value="AIG1"/>
    <property type="match status" value="1"/>
</dbReference>
<name>A0A6J7ZWP3_MYTCO</name>
<dbReference type="Gene3D" id="3.40.50.300">
    <property type="entry name" value="P-loop containing nucleotide triphosphate hydrolases"/>
    <property type="match status" value="1"/>
</dbReference>